<dbReference type="EMBL" id="MU277295">
    <property type="protein sequence ID" value="KAI0055354.1"/>
    <property type="molecule type" value="Genomic_DNA"/>
</dbReference>
<comment type="caution">
    <text evidence="1">The sequence shown here is derived from an EMBL/GenBank/DDBJ whole genome shotgun (WGS) entry which is preliminary data.</text>
</comment>
<evidence type="ECO:0000313" key="2">
    <source>
        <dbReference type="Proteomes" id="UP000814140"/>
    </source>
</evidence>
<organism evidence="1 2">
    <name type="scientific">Artomyces pyxidatus</name>
    <dbReference type="NCBI Taxonomy" id="48021"/>
    <lineage>
        <taxon>Eukaryota</taxon>
        <taxon>Fungi</taxon>
        <taxon>Dikarya</taxon>
        <taxon>Basidiomycota</taxon>
        <taxon>Agaricomycotina</taxon>
        <taxon>Agaricomycetes</taxon>
        <taxon>Russulales</taxon>
        <taxon>Auriscalpiaceae</taxon>
        <taxon>Artomyces</taxon>
    </lineage>
</organism>
<sequence length="213" mass="23455">MSSTADAPPHSTMIMLPTSHEPRVDIPVWSLAPPWSNATPAVLAKPITFPVRRFFPPSLTDTPTSLFLPVRTRFGSRYMRLTDPREILIYADGTCVAKKTSAARAGPSSLSEISSSRFPWSSSRQTENMYGPRRPTRPCFHIQQTGRWPVLMLRAGRAQYISSSAFPAMDAASLPRIIPDSRTDASLAAPREPAEPFHAIAPCPIHVLDLPAH</sequence>
<keyword evidence="2" id="KW-1185">Reference proteome</keyword>
<reference evidence="1" key="2">
    <citation type="journal article" date="2022" name="New Phytol.">
        <title>Evolutionary transition to the ectomycorrhizal habit in the genomes of a hyperdiverse lineage of mushroom-forming fungi.</title>
        <authorList>
            <person name="Looney B."/>
            <person name="Miyauchi S."/>
            <person name="Morin E."/>
            <person name="Drula E."/>
            <person name="Courty P.E."/>
            <person name="Kohler A."/>
            <person name="Kuo A."/>
            <person name="LaButti K."/>
            <person name="Pangilinan J."/>
            <person name="Lipzen A."/>
            <person name="Riley R."/>
            <person name="Andreopoulos W."/>
            <person name="He G."/>
            <person name="Johnson J."/>
            <person name="Nolan M."/>
            <person name="Tritt A."/>
            <person name="Barry K.W."/>
            <person name="Grigoriev I.V."/>
            <person name="Nagy L.G."/>
            <person name="Hibbett D."/>
            <person name="Henrissat B."/>
            <person name="Matheny P.B."/>
            <person name="Labbe J."/>
            <person name="Martin F.M."/>
        </authorList>
    </citation>
    <scope>NUCLEOTIDE SEQUENCE</scope>
    <source>
        <strain evidence="1">HHB10654</strain>
    </source>
</reference>
<evidence type="ECO:0000313" key="1">
    <source>
        <dbReference type="EMBL" id="KAI0055354.1"/>
    </source>
</evidence>
<reference evidence="1" key="1">
    <citation type="submission" date="2021-03" db="EMBL/GenBank/DDBJ databases">
        <authorList>
            <consortium name="DOE Joint Genome Institute"/>
            <person name="Ahrendt S."/>
            <person name="Looney B.P."/>
            <person name="Miyauchi S."/>
            <person name="Morin E."/>
            <person name="Drula E."/>
            <person name="Courty P.E."/>
            <person name="Chicoki N."/>
            <person name="Fauchery L."/>
            <person name="Kohler A."/>
            <person name="Kuo A."/>
            <person name="Labutti K."/>
            <person name="Pangilinan J."/>
            <person name="Lipzen A."/>
            <person name="Riley R."/>
            <person name="Andreopoulos W."/>
            <person name="He G."/>
            <person name="Johnson J."/>
            <person name="Barry K.W."/>
            <person name="Grigoriev I.V."/>
            <person name="Nagy L."/>
            <person name="Hibbett D."/>
            <person name="Henrissat B."/>
            <person name="Matheny P.B."/>
            <person name="Labbe J."/>
            <person name="Martin F."/>
        </authorList>
    </citation>
    <scope>NUCLEOTIDE SEQUENCE</scope>
    <source>
        <strain evidence="1">HHB10654</strain>
    </source>
</reference>
<proteinExistence type="predicted"/>
<protein>
    <submittedName>
        <fullName evidence="1">Uncharacterized protein</fullName>
    </submittedName>
</protein>
<name>A0ACB8SFR2_9AGAM</name>
<gene>
    <name evidence="1" type="ORF">BV25DRAFT_1921874</name>
</gene>
<accession>A0ACB8SFR2</accession>
<dbReference type="Proteomes" id="UP000814140">
    <property type="component" value="Unassembled WGS sequence"/>
</dbReference>